<sequence>MTKKNKSHTAIFAPNMNSPYKAPNTNSLPSQASQSLPHQPKHPQPKPQQSNPPSYKTSQPSFPGQQTQARMAAQPQPFKPKKPKPAKPLSLPKTSQTNTPRQAAISQSPPKDLQVTAPQVQPAMTESSSCTPSTSFASLSCGTTPFLPAQFVSPGELCMK</sequence>
<accession>A0A0C3GH53</accession>
<evidence type="ECO:0000256" key="1">
    <source>
        <dbReference type="SAM" id="MobiDB-lite"/>
    </source>
</evidence>
<proteinExistence type="predicted"/>
<evidence type="ECO:0000313" key="3">
    <source>
        <dbReference type="Proteomes" id="UP000054166"/>
    </source>
</evidence>
<feature type="compositionally biased region" description="Polar residues" evidence="1">
    <location>
        <begin position="94"/>
        <end position="109"/>
    </location>
</feature>
<protein>
    <submittedName>
        <fullName evidence="2">Uncharacterized protein</fullName>
    </submittedName>
</protein>
<feature type="compositionally biased region" description="Polar residues" evidence="1">
    <location>
        <begin position="15"/>
        <end position="32"/>
    </location>
</feature>
<dbReference type="EMBL" id="KN832972">
    <property type="protein sequence ID" value="KIM90984.1"/>
    <property type="molecule type" value="Genomic_DNA"/>
</dbReference>
<organism evidence="2 3">
    <name type="scientific">Piloderma croceum (strain F 1598)</name>
    <dbReference type="NCBI Taxonomy" id="765440"/>
    <lineage>
        <taxon>Eukaryota</taxon>
        <taxon>Fungi</taxon>
        <taxon>Dikarya</taxon>
        <taxon>Basidiomycota</taxon>
        <taxon>Agaricomycotina</taxon>
        <taxon>Agaricomycetes</taxon>
        <taxon>Agaricomycetidae</taxon>
        <taxon>Atheliales</taxon>
        <taxon>Atheliaceae</taxon>
        <taxon>Piloderma</taxon>
    </lineage>
</organism>
<dbReference type="InParanoid" id="A0A0C3GH53"/>
<dbReference type="HOGENOM" id="CLU_1652827_0_0_1"/>
<feature type="compositionally biased region" description="Low complexity" evidence="1">
    <location>
        <begin position="125"/>
        <end position="140"/>
    </location>
</feature>
<evidence type="ECO:0000313" key="2">
    <source>
        <dbReference type="EMBL" id="KIM90984.1"/>
    </source>
</evidence>
<reference evidence="3" key="2">
    <citation type="submission" date="2015-01" db="EMBL/GenBank/DDBJ databases">
        <title>Evolutionary Origins and Diversification of the Mycorrhizal Mutualists.</title>
        <authorList>
            <consortium name="DOE Joint Genome Institute"/>
            <consortium name="Mycorrhizal Genomics Consortium"/>
            <person name="Kohler A."/>
            <person name="Kuo A."/>
            <person name="Nagy L.G."/>
            <person name="Floudas D."/>
            <person name="Copeland A."/>
            <person name="Barry K.W."/>
            <person name="Cichocki N."/>
            <person name="Veneault-Fourrey C."/>
            <person name="LaButti K."/>
            <person name="Lindquist E.A."/>
            <person name="Lipzen A."/>
            <person name="Lundell T."/>
            <person name="Morin E."/>
            <person name="Murat C."/>
            <person name="Riley R."/>
            <person name="Ohm R."/>
            <person name="Sun H."/>
            <person name="Tunlid A."/>
            <person name="Henrissat B."/>
            <person name="Grigoriev I.V."/>
            <person name="Hibbett D.S."/>
            <person name="Martin F."/>
        </authorList>
    </citation>
    <scope>NUCLEOTIDE SEQUENCE [LARGE SCALE GENOMIC DNA]</scope>
    <source>
        <strain evidence="3">F 1598</strain>
    </source>
</reference>
<dbReference type="AlphaFoldDB" id="A0A0C3GH53"/>
<feature type="region of interest" description="Disordered" evidence="1">
    <location>
        <begin position="1"/>
        <end position="160"/>
    </location>
</feature>
<dbReference type="Proteomes" id="UP000054166">
    <property type="component" value="Unassembled WGS sequence"/>
</dbReference>
<keyword evidence="3" id="KW-1185">Reference proteome</keyword>
<gene>
    <name evidence="2" type="ORF">PILCRDRAFT_158734</name>
</gene>
<feature type="compositionally biased region" description="Polar residues" evidence="1">
    <location>
        <begin position="55"/>
        <end position="69"/>
    </location>
</feature>
<name>A0A0C3GH53_PILCF</name>
<reference evidence="2 3" key="1">
    <citation type="submission" date="2014-04" db="EMBL/GenBank/DDBJ databases">
        <authorList>
            <consortium name="DOE Joint Genome Institute"/>
            <person name="Kuo A."/>
            <person name="Tarkka M."/>
            <person name="Buscot F."/>
            <person name="Kohler A."/>
            <person name="Nagy L.G."/>
            <person name="Floudas D."/>
            <person name="Copeland A."/>
            <person name="Barry K.W."/>
            <person name="Cichocki N."/>
            <person name="Veneault-Fourrey C."/>
            <person name="LaButti K."/>
            <person name="Lindquist E.A."/>
            <person name="Lipzen A."/>
            <person name="Lundell T."/>
            <person name="Morin E."/>
            <person name="Murat C."/>
            <person name="Sun H."/>
            <person name="Tunlid A."/>
            <person name="Henrissat B."/>
            <person name="Grigoriev I.V."/>
            <person name="Hibbett D.S."/>
            <person name="Martin F."/>
            <person name="Nordberg H.P."/>
            <person name="Cantor M.N."/>
            <person name="Hua S.X."/>
        </authorList>
    </citation>
    <scope>NUCLEOTIDE SEQUENCE [LARGE SCALE GENOMIC DNA]</scope>
    <source>
        <strain evidence="2 3">F 1598</strain>
    </source>
</reference>